<dbReference type="InterPro" id="IPR005882">
    <property type="entry name" value="Bifunctional_GlmU"/>
</dbReference>
<feature type="binding site" evidence="20">
    <location>
        <position position="73"/>
    </location>
    <ligand>
        <name>UDP-N-acetyl-alpha-D-glucosamine</name>
        <dbReference type="ChEBI" id="CHEBI:57705"/>
    </ligand>
</feature>
<dbReference type="GO" id="GO:0006048">
    <property type="term" value="P:UDP-N-acetylglucosamine biosynthetic process"/>
    <property type="evidence" value="ECO:0007669"/>
    <property type="project" value="UniProtKB-UniPathway"/>
</dbReference>
<feature type="binding site" evidence="20">
    <location>
        <begin position="386"/>
        <end position="387"/>
    </location>
    <ligand>
        <name>acetyl-CoA</name>
        <dbReference type="ChEBI" id="CHEBI:57288"/>
    </ligand>
</feature>
<reference evidence="22 23" key="1">
    <citation type="submission" date="2019-03" db="EMBL/GenBank/DDBJ databases">
        <title>Genomic Encyclopedia of Type Strains, Phase IV (KMG-IV): sequencing the most valuable type-strain genomes for metagenomic binning, comparative biology and taxonomic classification.</title>
        <authorList>
            <person name="Goeker M."/>
        </authorList>
    </citation>
    <scope>NUCLEOTIDE SEQUENCE [LARGE SCALE GENOMIC DNA]</scope>
    <source>
        <strain evidence="22 23">DSM 23802</strain>
    </source>
</reference>
<dbReference type="Pfam" id="PF00483">
    <property type="entry name" value="NTP_transferase"/>
    <property type="match status" value="1"/>
</dbReference>
<feature type="binding site" evidence="20">
    <location>
        <position position="333"/>
    </location>
    <ligand>
        <name>UDP-N-acetyl-alpha-D-glucosamine</name>
        <dbReference type="ChEBI" id="CHEBI:57705"/>
    </ligand>
</feature>
<dbReference type="InterPro" id="IPR011004">
    <property type="entry name" value="Trimer_LpxA-like_sf"/>
</dbReference>
<feature type="binding site" evidence="20">
    <location>
        <position position="380"/>
    </location>
    <ligand>
        <name>acetyl-CoA</name>
        <dbReference type="ChEBI" id="CHEBI:57288"/>
    </ligand>
</feature>
<feature type="binding site" evidence="20">
    <location>
        <position position="170"/>
    </location>
    <ligand>
        <name>UDP-N-acetyl-alpha-D-glucosamine</name>
        <dbReference type="ChEBI" id="CHEBI:57705"/>
    </ligand>
</feature>
<dbReference type="InterPro" id="IPR050065">
    <property type="entry name" value="GlmU-like"/>
</dbReference>
<dbReference type="InterPro" id="IPR005835">
    <property type="entry name" value="NTP_transferase_dom"/>
</dbReference>
<comment type="caution">
    <text evidence="22">The sequence shown here is derived from an EMBL/GenBank/DDBJ whole genome shotgun (WGS) entry which is preliminary data.</text>
</comment>
<comment type="similarity">
    <text evidence="5 20">In the N-terminal section; belongs to the N-acetylglucosamine-1-phosphate uridyltransferase family.</text>
</comment>
<accession>A0A4R3KAN0</accession>
<dbReference type="InterPro" id="IPR018357">
    <property type="entry name" value="Hexapep_transf_CS"/>
</dbReference>
<dbReference type="PANTHER" id="PTHR43584:SF3">
    <property type="entry name" value="BIFUNCTIONAL PROTEIN GLMU"/>
    <property type="match status" value="1"/>
</dbReference>
<gene>
    <name evidence="20" type="primary">glmU</name>
    <name evidence="22" type="ORF">EDD72_11841</name>
</gene>
<dbReference type="Pfam" id="PF00132">
    <property type="entry name" value="Hexapep"/>
    <property type="match status" value="3"/>
</dbReference>
<dbReference type="SUPFAM" id="SSF51161">
    <property type="entry name" value="Trimeric LpxA-like enzymes"/>
    <property type="match status" value="1"/>
</dbReference>
<dbReference type="InterPro" id="IPR029044">
    <property type="entry name" value="Nucleotide-diphossugar_trans"/>
</dbReference>
<dbReference type="CDD" id="cd02540">
    <property type="entry name" value="GT2_GlmU_N_bac"/>
    <property type="match status" value="1"/>
</dbReference>
<evidence type="ECO:0000256" key="5">
    <source>
        <dbReference type="ARBA" id="ARBA00007947"/>
    </source>
</evidence>
<dbReference type="Gene3D" id="2.160.10.10">
    <property type="entry name" value="Hexapeptide repeat proteins"/>
    <property type="match status" value="1"/>
</dbReference>
<feature type="binding site" evidence="20">
    <location>
        <begin position="9"/>
        <end position="12"/>
    </location>
    <ligand>
        <name>UDP-N-acetyl-alpha-D-glucosamine</name>
        <dbReference type="ChEBI" id="CHEBI:57705"/>
    </ligand>
</feature>
<feature type="binding site" evidence="20">
    <location>
        <position position="228"/>
    </location>
    <ligand>
        <name>Mg(2+)</name>
        <dbReference type="ChEBI" id="CHEBI:18420"/>
    </ligand>
</feature>
<evidence type="ECO:0000256" key="14">
    <source>
        <dbReference type="ARBA" id="ARBA00023268"/>
    </source>
</evidence>
<name>A0A4R3KAN0_9BACI</name>
<evidence type="ECO:0000256" key="11">
    <source>
        <dbReference type="ARBA" id="ARBA00022842"/>
    </source>
</evidence>
<comment type="cofactor">
    <cofactor evidence="20">
        <name>Mg(2+)</name>
        <dbReference type="ChEBI" id="CHEBI:18420"/>
    </cofactor>
    <text evidence="20">Binds 1 Mg(2+) ion per subunit.</text>
</comment>
<dbReference type="GO" id="GO:0016020">
    <property type="term" value="C:membrane"/>
    <property type="evidence" value="ECO:0007669"/>
    <property type="project" value="GOC"/>
</dbReference>
<evidence type="ECO:0000256" key="19">
    <source>
        <dbReference type="ARBA" id="ARBA00049628"/>
    </source>
</evidence>
<feature type="region of interest" description="Pyrophosphorylase" evidence="20">
    <location>
        <begin position="1"/>
        <end position="230"/>
    </location>
</feature>
<feature type="binding site" evidence="20">
    <location>
        <position position="155"/>
    </location>
    <ligand>
        <name>UDP-N-acetyl-alpha-D-glucosamine</name>
        <dbReference type="ChEBI" id="CHEBI:57705"/>
    </ligand>
</feature>
<feature type="active site" description="Proton acceptor" evidence="20">
    <location>
        <position position="363"/>
    </location>
</feature>
<feature type="region of interest" description="N-acetyltransferase" evidence="20">
    <location>
        <begin position="252"/>
        <end position="462"/>
    </location>
</feature>
<feature type="binding site" evidence="20">
    <location>
        <position position="140"/>
    </location>
    <ligand>
        <name>UDP-N-acetyl-alpha-D-glucosamine</name>
        <dbReference type="ChEBI" id="CHEBI:57705"/>
    </ligand>
</feature>
<feature type="binding site" evidence="20">
    <location>
        <position position="228"/>
    </location>
    <ligand>
        <name>UDP-N-acetyl-alpha-D-glucosamine</name>
        <dbReference type="ChEBI" id="CHEBI:57705"/>
    </ligand>
</feature>
<evidence type="ECO:0000256" key="18">
    <source>
        <dbReference type="ARBA" id="ARBA00048493"/>
    </source>
</evidence>
<evidence type="ECO:0000313" key="23">
    <source>
        <dbReference type="Proteomes" id="UP000295788"/>
    </source>
</evidence>
<keyword evidence="14 20" id="KW-0511">Multifunctional enzyme</keyword>
<comment type="pathway">
    <text evidence="3 20">Nucleotide-sugar biosynthesis; UDP-N-acetyl-alpha-D-glucosamine biosynthesis; UDP-N-acetyl-alpha-D-glucosamine from N-acetyl-alpha-D-glucosamine 1-phosphate: step 1/1.</text>
</comment>
<dbReference type="AlphaFoldDB" id="A0A4R3KAN0"/>
<dbReference type="GO" id="GO:0000287">
    <property type="term" value="F:magnesium ion binding"/>
    <property type="evidence" value="ECO:0007669"/>
    <property type="project" value="UniProtKB-UniRule"/>
</dbReference>
<dbReference type="HAMAP" id="MF_01631">
    <property type="entry name" value="GlmU"/>
    <property type="match status" value="1"/>
</dbReference>
<dbReference type="PANTHER" id="PTHR43584">
    <property type="entry name" value="NUCLEOTIDYL TRANSFERASE"/>
    <property type="match status" value="1"/>
</dbReference>
<evidence type="ECO:0000256" key="15">
    <source>
        <dbReference type="ARBA" id="ARBA00023315"/>
    </source>
</evidence>
<comment type="pathway">
    <text evidence="20">Bacterial outer membrane biogenesis; LPS lipid A biosynthesis.</text>
</comment>
<comment type="subcellular location">
    <subcellularLocation>
        <location evidence="1 20">Cytoplasm</location>
    </subcellularLocation>
</comment>
<evidence type="ECO:0000256" key="2">
    <source>
        <dbReference type="ARBA" id="ARBA00005166"/>
    </source>
</evidence>
<feature type="binding site" evidence="20">
    <location>
        <position position="377"/>
    </location>
    <ligand>
        <name>UDP-N-acetyl-alpha-D-glucosamine</name>
        <dbReference type="ChEBI" id="CHEBI:57705"/>
    </ligand>
</feature>
<proteinExistence type="inferred from homology"/>
<keyword evidence="15 20" id="KW-0012">Acyltransferase</keyword>
<evidence type="ECO:0000256" key="16">
    <source>
        <dbReference type="ARBA" id="ARBA00023316"/>
    </source>
</evidence>
<evidence type="ECO:0000256" key="4">
    <source>
        <dbReference type="ARBA" id="ARBA00007707"/>
    </source>
</evidence>
<dbReference type="EC" id="2.7.7.23" evidence="20"/>
<dbReference type="CDD" id="cd03353">
    <property type="entry name" value="LbH_GlmU_C"/>
    <property type="match status" value="1"/>
</dbReference>
<keyword evidence="12 20" id="KW-0133">Cell shape</keyword>
<evidence type="ECO:0000256" key="9">
    <source>
        <dbReference type="ARBA" id="ARBA00022723"/>
    </source>
</evidence>
<keyword evidence="10 20" id="KW-0677">Repeat</keyword>
<dbReference type="GO" id="GO:0009252">
    <property type="term" value="P:peptidoglycan biosynthetic process"/>
    <property type="evidence" value="ECO:0007669"/>
    <property type="project" value="UniProtKB-UniRule"/>
</dbReference>
<feature type="binding site" evidence="20">
    <location>
        <position position="440"/>
    </location>
    <ligand>
        <name>acetyl-CoA</name>
        <dbReference type="ChEBI" id="CHEBI:57288"/>
    </ligand>
</feature>
<dbReference type="GO" id="GO:0008360">
    <property type="term" value="P:regulation of cell shape"/>
    <property type="evidence" value="ECO:0007669"/>
    <property type="project" value="UniProtKB-KW"/>
</dbReference>
<protein>
    <recommendedName>
        <fullName evidence="20">Bifunctional protein GlmU</fullName>
    </recommendedName>
    <domain>
        <recommendedName>
            <fullName evidence="20">UDP-N-acetylglucosamine pyrophosphorylase</fullName>
            <ecNumber evidence="20">2.7.7.23</ecNumber>
        </recommendedName>
        <alternativeName>
            <fullName evidence="20">N-acetylglucosamine-1-phosphate uridyltransferase</fullName>
        </alternativeName>
    </domain>
    <domain>
        <recommendedName>
            <fullName evidence="20">Glucosamine-1-phosphate N-acetyltransferase</fullName>
            <ecNumber evidence="20">2.3.1.157</ecNumber>
        </recommendedName>
    </domain>
</protein>
<comment type="function">
    <text evidence="19 20">Catalyzes the last two sequential reactions in the de novo biosynthetic pathway for UDP-N-acetylglucosamine (UDP-GlcNAc). The C-terminal domain catalyzes the transfer of acetyl group from acetyl coenzyme A to glucosamine-1-phosphate (GlcN-1-P) to produce N-acetylglucosamine-1-phosphate (GlcNAc-1-P), which is converted into UDP-GlcNAc by the transfer of uridine 5-monophosphate (from uridine 5-triphosphate), a reaction catalyzed by the N-terminal domain.</text>
</comment>
<evidence type="ECO:0000256" key="12">
    <source>
        <dbReference type="ARBA" id="ARBA00022960"/>
    </source>
</evidence>
<keyword evidence="9 20" id="KW-0479">Metal-binding</keyword>
<dbReference type="GO" id="GO:0005737">
    <property type="term" value="C:cytoplasm"/>
    <property type="evidence" value="ECO:0007669"/>
    <property type="project" value="UniProtKB-SubCell"/>
</dbReference>
<comment type="caution">
    <text evidence="20">Lacks conserved residue(s) required for the propagation of feature annotation.</text>
</comment>
<feature type="binding site" evidence="20">
    <location>
        <position position="366"/>
    </location>
    <ligand>
        <name>UDP-N-acetyl-alpha-D-glucosamine</name>
        <dbReference type="ChEBI" id="CHEBI:57705"/>
    </ligand>
</feature>
<keyword evidence="11 20" id="KW-0460">Magnesium</keyword>
<dbReference type="InterPro" id="IPR038009">
    <property type="entry name" value="GlmU_C_LbH"/>
</dbReference>
<evidence type="ECO:0000259" key="21">
    <source>
        <dbReference type="Pfam" id="PF00483"/>
    </source>
</evidence>
<feature type="binding site" evidence="20">
    <location>
        <begin position="78"/>
        <end position="79"/>
    </location>
    <ligand>
        <name>UDP-N-acetyl-alpha-D-glucosamine</name>
        <dbReference type="ChEBI" id="CHEBI:57705"/>
    </ligand>
</feature>
<dbReference type="NCBIfam" id="NF010934">
    <property type="entry name" value="PRK14354.1"/>
    <property type="match status" value="1"/>
</dbReference>
<dbReference type="NCBIfam" id="TIGR01173">
    <property type="entry name" value="glmU"/>
    <property type="match status" value="1"/>
</dbReference>
<keyword evidence="6 20" id="KW-0963">Cytoplasm</keyword>
<evidence type="ECO:0000256" key="1">
    <source>
        <dbReference type="ARBA" id="ARBA00004496"/>
    </source>
</evidence>
<dbReference type="GO" id="GO:0009245">
    <property type="term" value="P:lipid A biosynthetic process"/>
    <property type="evidence" value="ECO:0007669"/>
    <property type="project" value="UniProtKB-UniRule"/>
</dbReference>
<dbReference type="InterPro" id="IPR001451">
    <property type="entry name" value="Hexapep"/>
</dbReference>
<dbReference type="EMBL" id="SMAB01000018">
    <property type="protein sequence ID" value="TCS80166.1"/>
    <property type="molecule type" value="Genomic_DNA"/>
</dbReference>
<keyword evidence="13 20" id="KW-0573">Peptidoglycan synthesis</keyword>
<dbReference type="OrthoDB" id="9775031at2"/>
<evidence type="ECO:0000256" key="10">
    <source>
        <dbReference type="ARBA" id="ARBA00022737"/>
    </source>
</evidence>
<evidence type="ECO:0000256" key="20">
    <source>
        <dbReference type="HAMAP-Rule" id="MF_01631"/>
    </source>
</evidence>
<evidence type="ECO:0000256" key="3">
    <source>
        <dbReference type="ARBA" id="ARBA00005208"/>
    </source>
</evidence>
<feature type="domain" description="Nucleotidyl transferase" evidence="21">
    <location>
        <begin position="6"/>
        <end position="216"/>
    </location>
</feature>
<dbReference type="GO" id="GO:0003977">
    <property type="term" value="F:UDP-N-acetylglucosamine diphosphorylase activity"/>
    <property type="evidence" value="ECO:0007669"/>
    <property type="project" value="UniProtKB-UniRule"/>
</dbReference>
<evidence type="ECO:0000256" key="13">
    <source>
        <dbReference type="ARBA" id="ARBA00022984"/>
    </source>
</evidence>
<feature type="region of interest" description="Linker" evidence="20">
    <location>
        <begin position="231"/>
        <end position="251"/>
    </location>
</feature>
<feature type="binding site" evidence="20">
    <location>
        <position position="423"/>
    </location>
    <ligand>
        <name>acetyl-CoA</name>
        <dbReference type="ChEBI" id="CHEBI:57288"/>
    </ligand>
</feature>
<dbReference type="PROSITE" id="PS00101">
    <property type="entry name" value="HEXAPEP_TRANSFERASES"/>
    <property type="match status" value="1"/>
</dbReference>
<evidence type="ECO:0000256" key="8">
    <source>
        <dbReference type="ARBA" id="ARBA00022695"/>
    </source>
</evidence>
<dbReference type="EC" id="2.3.1.157" evidence="20"/>
<keyword evidence="8 20" id="KW-0548">Nucleotidyltransferase</keyword>
<feature type="binding site" evidence="20">
    <location>
        <position position="351"/>
    </location>
    <ligand>
        <name>UDP-N-acetyl-alpha-D-glucosamine</name>
        <dbReference type="ChEBI" id="CHEBI:57705"/>
    </ligand>
</feature>
<dbReference type="GO" id="GO:0019134">
    <property type="term" value="F:glucosamine-1-phosphate N-acetyltransferase activity"/>
    <property type="evidence" value="ECO:0007669"/>
    <property type="project" value="UniProtKB-UniRule"/>
</dbReference>
<comment type="catalytic activity">
    <reaction evidence="17 20">
        <text>alpha-D-glucosamine 1-phosphate + acetyl-CoA = N-acetyl-alpha-D-glucosamine 1-phosphate + CoA + H(+)</text>
        <dbReference type="Rhea" id="RHEA:13725"/>
        <dbReference type="ChEBI" id="CHEBI:15378"/>
        <dbReference type="ChEBI" id="CHEBI:57287"/>
        <dbReference type="ChEBI" id="CHEBI:57288"/>
        <dbReference type="ChEBI" id="CHEBI:57776"/>
        <dbReference type="ChEBI" id="CHEBI:58516"/>
        <dbReference type="EC" id="2.3.1.157"/>
    </reaction>
</comment>
<evidence type="ECO:0000256" key="6">
    <source>
        <dbReference type="ARBA" id="ARBA00022490"/>
    </source>
</evidence>
<organism evidence="22 23">
    <name type="scientific">Tepidibacillus fermentans</name>
    <dbReference type="NCBI Taxonomy" id="1281767"/>
    <lineage>
        <taxon>Bacteria</taxon>
        <taxon>Bacillati</taxon>
        <taxon>Bacillota</taxon>
        <taxon>Bacilli</taxon>
        <taxon>Bacillales</taxon>
        <taxon>Bacillaceae</taxon>
        <taxon>Tepidibacillus</taxon>
    </lineage>
</organism>
<dbReference type="GO" id="GO:0071555">
    <property type="term" value="P:cell wall organization"/>
    <property type="evidence" value="ECO:0007669"/>
    <property type="project" value="UniProtKB-KW"/>
</dbReference>
<dbReference type="SUPFAM" id="SSF53448">
    <property type="entry name" value="Nucleotide-diphospho-sugar transferases"/>
    <property type="match status" value="1"/>
</dbReference>
<dbReference type="RefSeq" id="WP_132769937.1">
    <property type="nucleotide sequence ID" value="NZ_SMAB01000018.1"/>
</dbReference>
<dbReference type="GO" id="GO:0000902">
    <property type="term" value="P:cell morphogenesis"/>
    <property type="evidence" value="ECO:0007669"/>
    <property type="project" value="UniProtKB-UniRule"/>
</dbReference>
<feature type="binding site" evidence="20">
    <location>
        <position position="103"/>
    </location>
    <ligand>
        <name>Mg(2+)</name>
        <dbReference type="ChEBI" id="CHEBI:18420"/>
    </ligand>
</feature>
<dbReference type="Gene3D" id="3.90.550.10">
    <property type="entry name" value="Spore Coat Polysaccharide Biosynthesis Protein SpsA, Chain A"/>
    <property type="match status" value="1"/>
</dbReference>
<feature type="binding site" evidence="20">
    <location>
        <position position="23"/>
    </location>
    <ligand>
        <name>UDP-N-acetyl-alpha-D-glucosamine</name>
        <dbReference type="ChEBI" id="CHEBI:57705"/>
    </ligand>
</feature>
<evidence type="ECO:0000256" key="17">
    <source>
        <dbReference type="ARBA" id="ARBA00048247"/>
    </source>
</evidence>
<comment type="similarity">
    <text evidence="4 20">In the C-terminal section; belongs to the transferase hexapeptide repeat family.</text>
</comment>
<evidence type="ECO:0000313" key="22">
    <source>
        <dbReference type="EMBL" id="TCS80166.1"/>
    </source>
</evidence>
<sequence>MSNLYGVILAAGQGTRMKSKHSKVMHALGGKPMVGHVVDGLKETGVNQIILVVGHQAEEVKEYLGDQVEYVMQEKQKGTAHAVLQASSILANKQGTTLIVMGDSPLITSETLRTIIAEHQAKNTAATILTTKLENPTGYGRIIRDESGNVVRIVEEKDATSDEKIISEVNTGTYCFDNEKLFSALMKVKNDNVQGEYYLTDVIEILRSEGETIGAYQTLDANETIGINDRMALAKAEEILRTRLIEQHMKNGVTIIDPKQTYIEKGVVIGSDTIIYPNTYLRGNTMIGQDCVIGPNVELTDTNVADEVKITNSVVYSAEIANRALIGPYAYIRPGTEIGDSVKVGDFVEIKNSKIGQGTKVPHLSYIGDTTLGENVNIGAGTITVNYDGYRKHRTEIGDRSFIGCNTNLVAPVKVGNDVYVAAGSTITDNIPDFTLAIARERQVNKEGYVKKIRERNNFKDK</sequence>
<comment type="subunit">
    <text evidence="20">Homotrimer.</text>
</comment>
<keyword evidence="7 20" id="KW-0808">Transferase</keyword>
<comment type="catalytic activity">
    <reaction evidence="18 20">
        <text>N-acetyl-alpha-D-glucosamine 1-phosphate + UTP + H(+) = UDP-N-acetyl-alpha-D-glucosamine + diphosphate</text>
        <dbReference type="Rhea" id="RHEA:13509"/>
        <dbReference type="ChEBI" id="CHEBI:15378"/>
        <dbReference type="ChEBI" id="CHEBI:33019"/>
        <dbReference type="ChEBI" id="CHEBI:46398"/>
        <dbReference type="ChEBI" id="CHEBI:57705"/>
        <dbReference type="ChEBI" id="CHEBI:57776"/>
        <dbReference type="EC" id="2.7.7.23"/>
    </reaction>
</comment>
<dbReference type="Proteomes" id="UP000295788">
    <property type="component" value="Unassembled WGS sequence"/>
</dbReference>
<dbReference type="UniPathway" id="UPA00113">
    <property type="reaction ID" value="UER00532"/>
</dbReference>
<evidence type="ECO:0000256" key="7">
    <source>
        <dbReference type="ARBA" id="ARBA00022679"/>
    </source>
</evidence>
<dbReference type="UniPathway" id="UPA00973"/>
<keyword evidence="23" id="KW-1185">Reference proteome</keyword>
<comment type="pathway">
    <text evidence="2 20">Nucleotide-sugar biosynthesis; UDP-N-acetyl-alpha-D-glucosamine biosynthesis; N-acetyl-alpha-D-glucosamine 1-phosphate from alpha-D-glucosamine 6-phosphate (route II): step 2/2.</text>
</comment>
<keyword evidence="16 20" id="KW-0961">Cell wall biogenesis/degradation</keyword>